<accession>A0ABV8K8B6</accession>
<keyword evidence="1" id="KW-0472">Membrane</keyword>
<proteinExistence type="predicted"/>
<evidence type="ECO:0000313" key="3">
    <source>
        <dbReference type="Proteomes" id="UP001595715"/>
    </source>
</evidence>
<gene>
    <name evidence="2" type="ORF">ACFOZ8_21405</name>
</gene>
<dbReference type="EMBL" id="JBHSAM010000031">
    <property type="protein sequence ID" value="MFC4102194.1"/>
    <property type="molecule type" value="Genomic_DNA"/>
</dbReference>
<dbReference type="RefSeq" id="WP_377720817.1">
    <property type="nucleotide sequence ID" value="NZ_JBHSAM010000031.1"/>
</dbReference>
<evidence type="ECO:0000313" key="2">
    <source>
        <dbReference type="EMBL" id="MFC4102194.1"/>
    </source>
</evidence>
<comment type="caution">
    <text evidence="2">The sequence shown here is derived from an EMBL/GenBank/DDBJ whole genome shotgun (WGS) entry which is preliminary data.</text>
</comment>
<protein>
    <recommendedName>
        <fullName evidence="4">DNA-directed RNA polymerase subunit beta</fullName>
    </recommendedName>
</protein>
<reference evidence="3" key="1">
    <citation type="journal article" date="2019" name="Int. J. Syst. Evol. Microbiol.">
        <title>The Global Catalogue of Microorganisms (GCM) 10K type strain sequencing project: providing services to taxonomists for standard genome sequencing and annotation.</title>
        <authorList>
            <consortium name="The Broad Institute Genomics Platform"/>
            <consortium name="The Broad Institute Genome Sequencing Center for Infectious Disease"/>
            <person name="Wu L."/>
            <person name="Ma J."/>
        </authorList>
    </citation>
    <scope>NUCLEOTIDE SEQUENCE [LARGE SCALE GENOMIC DNA]</scope>
    <source>
        <strain evidence="3">IBRC-M 10987</strain>
    </source>
</reference>
<keyword evidence="1" id="KW-1133">Transmembrane helix</keyword>
<evidence type="ECO:0000256" key="1">
    <source>
        <dbReference type="SAM" id="Phobius"/>
    </source>
</evidence>
<evidence type="ECO:0008006" key="4">
    <source>
        <dbReference type="Google" id="ProtNLM"/>
    </source>
</evidence>
<keyword evidence="3" id="KW-1185">Reference proteome</keyword>
<organism evidence="2 3">
    <name type="scientific">Paenibacillus xanthanilyticus</name>
    <dbReference type="NCBI Taxonomy" id="1783531"/>
    <lineage>
        <taxon>Bacteria</taxon>
        <taxon>Bacillati</taxon>
        <taxon>Bacillota</taxon>
        <taxon>Bacilli</taxon>
        <taxon>Bacillales</taxon>
        <taxon>Paenibacillaceae</taxon>
        <taxon>Paenibacillus</taxon>
    </lineage>
</organism>
<name>A0ABV8K8B6_9BACL</name>
<sequence length="48" mass="5333">MNVKQIAVTVAVIVLIGFVVTTLKGGLLAEWIDQVWDKFMSLIDSTIR</sequence>
<keyword evidence="1" id="KW-0812">Transmembrane</keyword>
<dbReference type="Proteomes" id="UP001595715">
    <property type="component" value="Unassembled WGS sequence"/>
</dbReference>
<feature type="transmembrane region" description="Helical" evidence="1">
    <location>
        <begin position="6"/>
        <end position="32"/>
    </location>
</feature>